<sequence length="544" mass="60821">MAPDEASIAPTLVITGVASGAALHQIVKRIELDRHPLSFLGAFIGSILGLALILQNFSAQYENYGSAFKAAWFTILRTVVSLWVNILVHRAFFHPLNNFPGPFGAKLSKFWALGEVVKSKVKWYQVTGRLQEQYGDYVRTGPRELMIYNAEAIKPLLGPSSKARKGPFYNGLQQSIHTTRDHDFHKKRRKIWDMAFKQSLSDYGSIIEEFTDTLLAGFEASKGNPIAINDLCIYYSWDVMSSVGFNSSTEFLTGKSVEFATKILNGVQDGFSAIEALLHVPWMLTVIESISFAGPMLEFNTWAADQVEARRNMKTPRPDIMGHLLAETEDTAAGNKLLNADSRVIIGAGRQALLIINLLAVTDQSVHDSYQKKLREEIDISFQEKTYNCAKPEPLLDGIISEALRLFPPVTFGSQRVIPEPGMTIGDVDIPPDTVVSLAMYQIQRDLRNYVQPEAFIPERWTTQPSLILDKDAFMPFSIGPYNCAGRSLAMMELRSVVARTVYRYDISLVEGDKFDENVFFAGVKDHFTLGIPKIDLVFIERGS</sequence>
<evidence type="ECO:0000313" key="10">
    <source>
        <dbReference type="Proteomes" id="UP000184330"/>
    </source>
</evidence>
<keyword evidence="8" id="KW-0472">Membrane</keyword>
<dbReference type="Pfam" id="PF00067">
    <property type="entry name" value="p450"/>
    <property type="match status" value="1"/>
</dbReference>
<comment type="cofactor">
    <cofactor evidence="1 7">
        <name>heme</name>
        <dbReference type="ChEBI" id="CHEBI:30413"/>
    </cofactor>
</comment>
<evidence type="ECO:0000256" key="7">
    <source>
        <dbReference type="PIRSR" id="PIRSR602403-1"/>
    </source>
</evidence>
<dbReference type="InterPro" id="IPR050121">
    <property type="entry name" value="Cytochrome_P450_monoxygenase"/>
</dbReference>
<gene>
    <name evidence="9" type="ORF">PAC_10156</name>
</gene>
<keyword evidence="3 7" id="KW-0479">Metal-binding</keyword>
<evidence type="ECO:0000256" key="4">
    <source>
        <dbReference type="ARBA" id="ARBA00023002"/>
    </source>
</evidence>
<dbReference type="GO" id="GO:0032259">
    <property type="term" value="P:methylation"/>
    <property type="evidence" value="ECO:0007669"/>
    <property type="project" value="UniProtKB-KW"/>
</dbReference>
<reference evidence="9 10" key="1">
    <citation type="submission" date="2016-03" db="EMBL/GenBank/DDBJ databases">
        <authorList>
            <person name="Ploux O."/>
        </authorList>
    </citation>
    <scope>NUCLEOTIDE SEQUENCE [LARGE SCALE GENOMIC DNA]</scope>
    <source>
        <strain evidence="9 10">UAMH 11012</strain>
    </source>
</reference>
<protein>
    <submittedName>
        <fullName evidence="9">Related to pisatin demethylase cytochrome P450</fullName>
    </submittedName>
</protein>
<dbReference type="Proteomes" id="UP000184330">
    <property type="component" value="Unassembled WGS sequence"/>
</dbReference>
<dbReference type="GO" id="GO:0004497">
    <property type="term" value="F:monooxygenase activity"/>
    <property type="evidence" value="ECO:0007669"/>
    <property type="project" value="UniProtKB-KW"/>
</dbReference>
<dbReference type="InterPro" id="IPR001128">
    <property type="entry name" value="Cyt_P450"/>
</dbReference>
<dbReference type="PANTHER" id="PTHR24305:SF187">
    <property type="entry name" value="P450, PUTATIVE (EUROFUNG)-RELATED"/>
    <property type="match status" value="1"/>
</dbReference>
<comment type="similarity">
    <text evidence="2">Belongs to the cytochrome P450 family.</text>
</comment>
<dbReference type="OrthoDB" id="6692864at2759"/>
<keyword evidence="6" id="KW-0503">Monooxygenase</keyword>
<keyword evidence="9" id="KW-0489">Methyltransferase</keyword>
<dbReference type="AlphaFoldDB" id="A0A1L7X5F5"/>
<feature type="transmembrane region" description="Helical" evidence="8">
    <location>
        <begin position="6"/>
        <end position="27"/>
    </location>
</feature>
<dbReference type="GO" id="GO:0020037">
    <property type="term" value="F:heme binding"/>
    <property type="evidence" value="ECO:0007669"/>
    <property type="project" value="InterPro"/>
</dbReference>
<keyword evidence="9" id="KW-0808">Transferase</keyword>
<keyword evidence="4" id="KW-0560">Oxidoreductase</keyword>
<keyword evidence="8" id="KW-0812">Transmembrane</keyword>
<evidence type="ECO:0000256" key="2">
    <source>
        <dbReference type="ARBA" id="ARBA00010617"/>
    </source>
</evidence>
<accession>A0A1L7X5F5</accession>
<dbReference type="STRING" id="576137.A0A1L7X5F5"/>
<feature type="transmembrane region" description="Helical" evidence="8">
    <location>
        <begin position="70"/>
        <end position="88"/>
    </location>
</feature>
<evidence type="ECO:0000256" key="8">
    <source>
        <dbReference type="SAM" id="Phobius"/>
    </source>
</evidence>
<dbReference type="InterPro" id="IPR002403">
    <property type="entry name" value="Cyt_P450_E_grp-IV"/>
</dbReference>
<keyword evidence="5 7" id="KW-0408">Iron</keyword>
<proteinExistence type="inferred from homology"/>
<dbReference type="GO" id="GO:0008168">
    <property type="term" value="F:methyltransferase activity"/>
    <property type="evidence" value="ECO:0007669"/>
    <property type="project" value="UniProtKB-KW"/>
</dbReference>
<dbReference type="GO" id="GO:0005506">
    <property type="term" value="F:iron ion binding"/>
    <property type="evidence" value="ECO:0007669"/>
    <property type="project" value="InterPro"/>
</dbReference>
<keyword evidence="10" id="KW-1185">Reference proteome</keyword>
<dbReference type="PRINTS" id="PR00385">
    <property type="entry name" value="P450"/>
</dbReference>
<dbReference type="Gene3D" id="1.10.630.10">
    <property type="entry name" value="Cytochrome P450"/>
    <property type="match status" value="1"/>
</dbReference>
<keyword evidence="8" id="KW-1133">Transmembrane helix</keyword>
<dbReference type="EMBL" id="FJOG01000015">
    <property type="protein sequence ID" value="CZR60260.1"/>
    <property type="molecule type" value="Genomic_DNA"/>
</dbReference>
<evidence type="ECO:0000256" key="5">
    <source>
        <dbReference type="ARBA" id="ARBA00023004"/>
    </source>
</evidence>
<organism evidence="9 10">
    <name type="scientific">Phialocephala subalpina</name>
    <dbReference type="NCBI Taxonomy" id="576137"/>
    <lineage>
        <taxon>Eukaryota</taxon>
        <taxon>Fungi</taxon>
        <taxon>Dikarya</taxon>
        <taxon>Ascomycota</taxon>
        <taxon>Pezizomycotina</taxon>
        <taxon>Leotiomycetes</taxon>
        <taxon>Helotiales</taxon>
        <taxon>Mollisiaceae</taxon>
        <taxon>Phialocephala</taxon>
        <taxon>Phialocephala fortinii species complex</taxon>
    </lineage>
</organism>
<evidence type="ECO:0000256" key="1">
    <source>
        <dbReference type="ARBA" id="ARBA00001971"/>
    </source>
</evidence>
<dbReference type="InterPro" id="IPR036396">
    <property type="entry name" value="Cyt_P450_sf"/>
</dbReference>
<dbReference type="PANTHER" id="PTHR24305">
    <property type="entry name" value="CYTOCHROME P450"/>
    <property type="match status" value="1"/>
</dbReference>
<dbReference type="SUPFAM" id="SSF48264">
    <property type="entry name" value="Cytochrome P450"/>
    <property type="match status" value="1"/>
</dbReference>
<dbReference type="GO" id="GO:0016705">
    <property type="term" value="F:oxidoreductase activity, acting on paired donors, with incorporation or reduction of molecular oxygen"/>
    <property type="evidence" value="ECO:0007669"/>
    <property type="project" value="InterPro"/>
</dbReference>
<dbReference type="PRINTS" id="PR00465">
    <property type="entry name" value="EP450IV"/>
</dbReference>
<evidence type="ECO:0000313" key="9">
    <source>
        <dbReference type="EMBL" id="CZR60260.1"/>
    </source>
</evidence>
<feature type="binding site" description="axial binding residue" evidence="7">
    <location>
        <position position="484"/>
    </location>
    <ligand>
        <name>heme</name>
        <dbReference type="ChEBI" id="CHEBI:30413"/>
    </ligand>
    <ligandPart>
        <name>Fe</name>
        <dbReference type="ChEBI" id="CHEBI:18248"/>
    </ligandPart>
</feature>
<feature type="transmembrane region" description="Helical" evidence="8">
    <location>
        <begin position="39"/>
        <end position="58"/>
    </location>
</feature>
<name>A0A1L7X5F5_9HELO</name>
<evidence type="ECO:0000256" key="6">
    <source>
        <dbReference type="ARBA" id="ARBA00023033"/>
    </source>
</evidence>
<evidence type="ECO:0000256" key="3">
    <source>
        <dbReference type="ARBA" id="ARBA00022723"/>
    </source>
</evidence>
<keyword evidence="7" id="KW-0349">Heme</keyword>